<evidence type="ECO:0000256" key="2">
    <source>
        <dbReference type="ARBA" id="ARBA00022475"/>
    </source>
</evidence>
<keyword evidence="3 6" id="KW-0812">Transmembrane</keyword>
<dbReference type="SUPFAM" id="SSF103481">
    <property type="entry name" value="Multidrug resistance efflux transporter EmrE"/>
    <property type="match status" value="2"/>
</dbReference>
<evidence type="ECO:0000313" key="9">
    <source>
        <dbReference type="Proteomes" id="UP000321892"/>
    </source>
</evidence>
<dbReference type="InterPro" id="IPR000620">
    <property type="entry name" value="EamA_dom"/>
</dbReference>
<feature type="transmembrane region" description="Helical" evidence="6">
    <location>
        <begin position="65"/>
        <end position="82"/>
    </location>
</feature>
<feature type="domain" description="EamA" evidence="7">
    <location>
        <begin position="148"/>
        <end position="282"/>
    </location>
</feature>
<dbReference type="AlphaFoldDB" id="A0A510JJJ9"/>
<reference evidence="8 9" key="1">
    <citation type="submission" date="2019-07" db="EMBL/GenBank/DDBJ databases">
        <title>Complete Genome Sequence of Leptotrichia hofstadii Strain JCM16775.</title>
        <authorList>
            <person name="Watanabe S."/>
            <person name="Cui L."/>
        </authorList>
    </citation>
    <scope>NUCLEOTIDE SEQUENCE [LARGE SCALE GENOMIC DNA]</scope>
    <source>
        <strain evidence="8 9">JCM16775</strain>
    </source>
</reference>
<proteinExistence type="predicted"/>
<evidence type="ECO:0000313" key="8">
    <source>
        <dbReference type="EMBL" id="BBM39474.1"/>
    </source>
</evidence>
<keyword evidence="5 6" id="KW-0472">Membrane</keyword>
<dbReference type="InterPro" id="IPR051258">
    <property type="entry name" value="Diverse_Substrate_Transporter"/>
</dbReference>
<feature type="transmembrane region" description="Helical" evidence="6">
    <location>
        <begin position="244"/>
        <end position="261"/>
    </location>
</feature>
<dbReference type="OrthoDB" id="9804865at2"/>
<dbReference type="PANTHER" id="PTHR42920:SF5">
    <property type="entry name" value="EAMA DOMAIN-CONTAINING PROTEIN"/>
    <property type="match status" value="1"/>
</dbReference>
<feature type="transmembrane region" description="Helical" evidence="6">
    <location>
        <begin position="267"/>
        <end position="289"/>
    </location>
</feature>
<keyword evidence="2" id="KW-1003">Cell membrane</keyword>
<name>A0A510JJJ9_9FUSO</name>
<dbReference type="Proteomes" id="UP000321892">
    <property type="component" value="Chromosome"/>
</dbReference>
<evidence type="ECO:0000256" key="5">
    <source>
        <dbReference type="ARBA" id="ARBA00023136"/>
    </source>
</evidence>
<evidence type="ECO:0000256" key="3">
    <source>
        <dbReference type="ARBA" id="ARBA00022692"/>
    </source>
</evidence>
<accession>A0A510JJJ9</accession>
<feature type="transmembrane region" description="Helical" evidence="6">
    <location>
        <begin position="177"/>
        <end position="198"/>
    </location>
</feature>
<evidence type="ECO:0000256" key="6">
    <source>
        <dbReference type="SAM" id="Phobius"/>
    </source>
</evidence>
<dbReference type="InterPro" id="IPR037185">
    <property type="entry name" value="EmrE-like"/>
</dbReference>
<gene>
    <name evidence="8" type="ORF">JCM16775_2191</name>
</gene>
<dbReference type="GO" id="GO:0005886">
    <property type="term" value="C:plasma membrane"/>
    <property type="evidence" value="ECO:0007669"/>
    <property type="project" value="UniProtKB-SubCell"/>
</dbReference>
<dbReference type="RefSeq" id="WP_026745770.1">
    <property type="nucleotide sequence ID" value="NZ_AP019823.1"/>
</dbReference>
<keyword evidence="4 6" id="KW-1133">Transmembrane helix</keyword>
<dbReference type="EMBL" id="AP019823">
    <property type="protein sequence ID" value="BBM39474.1"/>
    <property type="molecule type" value="Genomic_DNA"/>
</dbReference>
<evidence type="ECO:0000256" key="1">
    <source>
        <dbReference type="ARBA" id="ARBA00004651"/>
    </source>
</evidence>
<feature type="domain" description="EamA" evidence="7">
    <location>
        <begin position="6"/>
        <end position="136"/>
    </location>
</feature>
<feature type="transmembrane region" description="Helical" evidence="6">
    <location>
        <begin position="119"/>
        <end position="137"/>
    </location>
</feature>
<dbReference type="KEGG" id="lhf:JCM16775_2191"/>
<evidence type="ECO:0000256" key="4">
    <source>
        <dbReference type="ARBA" id="ARBA00022989"/>
    </source>
</evidence>
<sequence length="294" mass="32656">MKQYLADFGLLFVGIFWGLGFVFVKIGLNTGVDPFYLSAVRFLVGGIILYGIFFRKVGKFKKNDVLAGLIVGIFQFFGYAFQTYGAMLTTASKNAFFTSINVIIVPYIFWFLHKKRPDIFAFLASVICVLGVAVISFDRKMNLANLNFGDILTIISAIFFAGQIATNGYFSKKVEPLKLVVMQMFVAGILFVVNVFIFSDMSKIQKPAGMMLIAIIYLTIFSTAIPTVLQTFCQKYTTSTRASILMSTESLFAPLFAFFILSERLSLRVAVGAGLVLFAVLVSETKLGLKKIEE</sequence>
<evidence type="ECO:0000259" key="7">
    <source>
        <dbReference type="Pfam" id="PF00892"/>
    </source>
</evidence>
<comment type="subcellular location">
    <subcellularLocation>
        <location evidence="1">Cell membrane</location>
        <topology evidence="1">Multi-pass membrane protein</topology>
    </subcellularLocation>
</comment>
<organism evidence="8 9">
    <name type="scientific">Leptotrichia hofstadii</name>
    <dbReference type="NCBI Taxonomy" id="157688"/>
    <lineage>
        <taxon>Bacteria</taxon>
        <taxon>Fusobacteriati</taxon>
        <taxon>Fusobacteriota</taxon>
        <taxon>Fusobacteriia</taxon>
        <taxon>Fusobacteriales</taxon>
        <taxon>Leptotrichiaceae</taxon>
        <taxon>Leptotrichia</taxon>
    </lineage>
</organism>
<keyword evidence="9" id="KW-1185">Reference proteome</keyword>
<protein>
    <recommendedName>
        <fullName evidence="7">EamA domain-containing protein</fullName>
    </recommendedName>
</protein>
<feature type="transmembrane region" description="Helical" evidence="6">
    <location>
        <begin position="34"/>
        <end position="53"/>
    </location>
</feature>
<feature type="transmembrane region" description="Helical" evidence="6">
    <location>
        <begin position="143"/>
        <end position="165"/>
    </location>
</feature>
<feature type="transmembrane region" description="Helical" evidence="6">
    <location>
        <begin position="7"/>
        <end position="28"/>
    </location>
</feature>
<feature type="transmembrane region" description="Helical" evidence="6">
    <location>
        <begin position="210"/>
        <end position="232"/>
    </location>
</feature>
<dbReference type="Pfam" id="PF00892">
    <property type="entry name" value="EamA"/>
    <property type="match status" value="2"/>
</dbReference>
<feature type="transmembrane region" description="Helical" evidence="6">
    <location>
        <begin position="94"/>
        <end position="112"/>
    </location>
</feature>
<dbReference type="PANTHER" id="PTHR42920">
    <property type="entry name" value="OS03G0707200 PROTEIN-RELATED"/>
    <property type="match status" value="1"/>
</dbReference>